<gene>
    <name evidence="2" type="ORF">DMENIID0002_06040</name>
</gene>
<protein>
    <submittedName>
        <fullName evidence="2">Uncharacterized protein</fullName>
    </submittedName>
</protein>
<accession>A0AAT9G7Y3</accession>
<name>A0AAT9G7Y3_9RICK</name>
<sequence>MQGFKEATKPRFTADDDVRKEQSTGSTNKLPAEVEFAKDIYYIFHIILLSAL</sequence>
<evidence type="ECO:0000256" key="1">
    <source>
        <dbReference type="SAM" id="MobiDB-lite"/>
    </source>
</evidence>
<dbReference type="AlphaFoldDB" id="A0AAT9G7Y3"/>
<feature type="compositionally biased region" description="Basic and acidic residues" evidence="1">
    <location>
        <begin position="1"/>
        <end position="22"/>
    </location>
</feature>
<feature type="region of interest" description="Disordered" evidence="1">
    <location>
        <begin position="1"/>
        <end position="26"/>
    </location>
</feature>
<evidence type="ECO:0000313" key="2">
    <source>
        <dbReference type="EMBL" id="BFD45958.1"/>
    </source>
</evidence>
<organism evidence="2">
    <name type="scientific">Candidatus Tisiphia endosymbiont of Sergentomyia squamirostris</name>
    <dbReference type="NCBI Taxonomy" id="3113639"/>
    <lineage>
        <taxon>Bacteria</taxon>
        <taxon>Pseudomonadati</taxon>
        <taxon>Pseudomonadota</taxon>
        <taxon>Alphaproteobacteria</taxon>
        <taxon>Rickettsiales</taxon>
        <taxon>Rickettsiaceae</taxon>
        <taxon>Rickettsieae</taxon>
        <taxon>Candidatus Tisiphia</taxon>
    </lineage>
</organism>
<proteinExistence type="predicted"/>
<reference evidence="2" key="1">
    <citation type="submission" date="2024-01" db="EMBL/GenBank/DDBJ databases">
        <title>Sequencing the genomes of a sandfly, Sergentomyia squamirostris, and its two endosymbionts.</title>
        <authorList>
            <person name="Itokawa K."/>
            <person name="Sanjoba C."/>
        </authorList>
    </citation>
    <scope>NUCLEOTIDE SEQUENCE</scope>
    <source>
        <strain evidence="2">RiSSQ</strain>
    </source>
</reference>
<dbReference type="EMBL" id="AP029170">
    <property type="protein sequence ID" value="BFD45958.1"/>
    <property type="molecule type" value="Genomic_DNA"/>
</dbReference>